<proteinExistence type="predicted"/>
<accession>A0A5S5BVV4</accession>
<dbReference type="PRINTS" id="PR00598">
    <property type="entry name" value="HTHMARR"/>
</dbReference>
<dbReference type="Proteomes" id="UP000323257">
    <property type="component" value="Unassembled WGS sequence"/>
</dbReference>
<dbReference type="InterPro" id="IPR036390">
    <property type="entry name" value="WH_DNA-bd_sf"/>
</dbReference>
<dbReference type="RefSeq" id="WP_148931778.1">
    <property type="nucleotide sequence ID" value="NZ_VNHS01000010.1"/>
</dbReference>
<keyword evidence="3" id="KW-0804">Transcription</keyword>
<evidence type="ECO:0000256" key="1">
    <source>
        <dbReference type="ARBA" id="ARBA00023015"/>
    </source>
</evidence>
<evidence type="ECO:0000313" key="6">
    <source>
        <dbReference type="Proteomes" id="UP000323257"/>
    </source>
</evidence>
<protein>
    <submittedName>
        <fullName evidence="5">DNA-binding MarR family transcriptional regulator</fullName>
    </submittedName>
</protein>
<dbReference type="PROSITE" id="PS50995">
    <property type="entry name" value="HTH_MARR_2"/>
    <property type="match status" value="1"/>
</dbReference>
<dbReference type="InterPro" id="IPR036388">
    <property type="entry name" value="WH-like_DNA-bd_sf"/>
</dbReference>
<dbReference type="InterPro" id="IPR023187">
    <property type="entry name" value="Tscrpt_reg_MarR-type_CS"/>
</dbReference>
<evidence type="ECO:0000259" key="4">
    <source>
        <dbReference type="PROSITE" id="PS50995"/>
    </source>
</evidence>
<dbReference type="EMBL" id="VNHS01000010">
    <property type="protein sequence ID" value="TYP71109.1"/>
    <property type="molecule type" value="Genomic_DNA"/>
</dbReference>
<dbReference type="GO" id="GO:0003677">
    <property type="term" value="F:DNA binding"/>
    <property type="evidence" value="ECO:0007669"/>
    <property type="project" value="UniProtKB-KW"/>
</dbReference>
<dbReference type="OrthoDB" id="166070at2"/>
<dbReference type="InterPro" id="IPR000835">
    <property type="entry name" value="HTH_MarR-typ"/>
</dbReference>
<evidence type="ECO:0000313" key="5">
    <source>
        <dbReference type="EMBL" id="TYP71109.1"/>
    </source>
</evidence>
<dbReference type="PANTHER" id="PTHR42756:SF1">
    <property type="entry name" value="TRANSCRIPTIONAL REPRESSOR OF EMRAB OPERON"/>
    <property type="match status" value="1"/>
</dbReference>
<reference evidence="5 6" key="1">
    <citation type="submission" date="2019-07" db="EMBL/GenBank/DDBJ databases">
        <title>Genomic Encyclopedia of Type Strains, Phase III (KMG-III): the genomes of soil and plant-associated and newly described type strains.</title>
        <authorList>
            <person name="Whitman W."/>
        </authorList>
    </citation>
    <scope>NUCLEOTIDE SEQUENCE [LARGE SCALE GENOMIC DNA]</scope>
    <source>
        <strain evidence="5 6">BL24</strain>
    </source>
</reference>
<dbReference type="GO" id="GO:0003700">
    <property type="term" value="F:DNA-binding transcription factor activity"/>
    <property type="evidence" value="ECO:0007669"/>
    <property type="project" value="InterPro"/>
</dbReference>
<gene>
    <name evidence="5" type="ORF">BCM02_11058</name>
</gene>
<organism evidence="5 6">
    <name type="scientific">Paenibacillus methanolicus</name>
    <dbReference type="NCBI Taxonomy" id="582686"/>
    <lineage>
        <taxon>Bacteria</taxon>
        <taxon>Bacillati</taxon>
        <taxon>Bacillota</taxon>
        <taxon>Bacilli</taxon>
        <taxon>Bacillales</taxon>
        <taxon>Paenibacillaceae</taxon>
        <taxon>Paenibacillus</taxon>
    </lineage>
</organism>
<dbReference type="Gene3D" id="1.10.10.10">
    <property type="entry name" value="Winged helix-like DNA-binding domain superfamily/Winged helix DNA-binding domain"/>
    <property type="match status" value="1"/>
</dbReference>
<keyword evidence="2 5" id="KW-0238">DNA-binding</keyword>
<keyword evidence="6" id="KW-1185">Reference proteome</keyword>
<dbReference type="SMART" id="SM00347">
    <property type="entry name" value="HTH_MARR"/>
    <property type="match status" value="1"/>
</dbReference>
<dbReference type="SUPFAM" id="SSF46785">
    <property type="entry name" value="Winged helix' DNA-binding domain"/>
    <property type="match status" value="1"/>
</dbReference>
<evidence type="ECO:0000256" key="3">
    <source>
        <dbReference type="ARBA" id="ARBA00023163"/>
    </source>
</evidence>
<comment type="caution">
    <text evidence="5">The sequence shown here is derived from an EMBL/GenBank/DDBJ whole genome shotgun (WGS) entry which is preliminary data.</text>
</comment>
<name>A0A5S5BVV4_9BACL</name>
<sequence>MTDNGHEEWMDLDQAFIQLRRRMDAEWTRMNAFGLNPMQARILVRLTEEGALKASVLAEKLFITPGAVTGIADKLIELGLLERERAQDDRRVVFLSVTEEGRSIVKTLKEKRMVITNKMFSGLSAVDIQELTRLLNRISQNIDEANAGRREEAE</sequence>
<evidence type="ECO:0000256" key="2">
    <source>
        <dbReference type="ARBA" id="ARBA00023125"/>
    </source>
</evidence>
<feature type="domain" description="HTH marR-type" evidence="4">
    <location>
        <begin position="5"/>
        <end position="140"/>
    </location>
</feature>
<dbReference type="PROSITE" id="PS01117">
    <property type="entry name" value="HTH_MARR_1"/>
    <property type="match status" value="1"/>
</dbReference>
<keyword evidence="1" id="KW-0805">Transcription regulation</keyword>
<dbReference type="PANTHER" id="PTHR42756">
    <property type="entry name" value="TRANSCRIPTIONAL REGULATOR, MARR"/>
    <property type="match status" value="1"/>
</dbReference>
<dbReference type="Pfam" id="PF12802">
    <property type="entry name" value="MarR_2"/>
    <property type="match status" value="1"/>
</dbReference>
<dbReference type="AlphaFoldDB" id="A0A5S5BVV4"/>